<dbReference type="GO" id="GO:0003777">
    <property type="term" value="F:microtubule motor activity"/>
    <property type="evidence" value="ECO:0007669"/>
    <property type="project" value="InterPro"/>
</dbReference>
<keyword evidence="4 6" id="KW-0067">ATP-binding</keyword>
<dbReference type="InterPro" id="IPR027640">
    <property type="entry name" value="Kinesin-like_fam"/>
</dbReference>
<evidence type="ECO:0000259" key="9">
    <source>
        <dbReference type="PROSITE" id="PS50067"/>
    </source>
</evidence>
<gene>
    <name evidence="10" type="ORF">BSAL_46935</name>
</gene>
<name>A0A0S4JRN9_BODSA</name>
<evidence type="ECO:0000256" key="7">
    <source>
        <dbReference type="RuleBase" id="RU000394"/>
    </source>
</evidence>
<feature type="non-terminal residue" evidence="10">
    <location>
        <position position="655"/>
    </location>
</feature>
<dbReference type="InterPro" id="IPR027417">
    <property type="entry name" value="P-loop_NTPase"/>
</dbReference>
<protein>
    <recommendedName>
        <fullName evidence="7">Kinesin-like protein</fullName>
    </recommendedName>
</protein>
<dbReference type="EMBL" id="CYKH01002224">
    <property type="protein sequence ID" value="CUG94188.1"/>
    <property type="molecule type" value="Genomic_DNA"/>
</dbReference>
<dbReference type="GO" id="GO:0008017">
    <property type="term" value="F:microtubule binding"/>
    <property type="evidence" value="ECO:0007669"/>
    <property type="project" value="InterPro"/>
</dbReference>
<evidence type="ECO:0000256" key="5">
    <source>
        <dbReference type="ARBA" id="ARBA00023054"/>
    </source>
</evidence>
<feature type="binding site" evidence="6">
    <location>
        <begin position="41"/>
        <end position="48"/>
    </location>
    <ligand>
        <name>ATP</name>
        <dbReference type="ChEBI" id="CHEBI:30616"/>
    </ligand>
</feature>
<dbReference type="GO" id="GO:0005874">
    <property type="term" value="C:microtubule"/>
    <property type="evidence" value="ECO:0007669"/>
    <property type="project" value="UniProtKB-KW"/>
</dbReference>
<dbReference type="GO" id="GO:0007018">
    <property type="term" value="P:microtubule-based movement"/>
    <property type="evidence" value="ECO:0007669"/>
    <property type="project" value="InterPro"/>
</dbReference>
<organism evidence="10 11">
    <name type="scientific">Bodo saltans</name>
    <name type="common">Flagellated protozoan</name>
    <dbReference type="NCBI Taxonomy" id="75058"/>
    <lineage>
        <taxon>Eukaryota</taxon>
        <taxon>Discoba</taxon>
        <taxon>Euglenozoa</taxon>
        <taxon>Kinetoplastea</taxon>
        <taxon>Metakinetoplastina</taxon>
        <taxon>Eubodonida</taxon>
        <taxon>Bodonidae</taxon>
        <taxon>Bodo</taxon>
    </lineage>
</organism>
<dbReference type="OrthoDB" id="278495at2759"/>
<feature type="coiled-coil region" evidence="8">
    <location>
        <begin position="593"/>
        <end position="652"/>
    </location>
</feature>
<evidence type="ECO:0000256" key="6">
    <source>
        <dbReference type="PROSITE-ProRule" id="PRU00283"/>
    </source>
</evidence>
<dbReference type="SMART" id="SM00129">
    <property type="entry name" value="KISc"/>
    <property type="match status" value="1"/>
</dbReference>
<sequence>MTCPDDEGAAPATQVQVYNDIGRPLIDSAFGGYNSCLFAYGQTGSGKTHTMMGGGSFDADHPDAGVIPRLCKDLFIIRQTVQDKGACRWCVEVGFVEVYNEKVSDLLADRKKDAKGKPLVGEDVYLEVREHPQRGVFVEGQTFRPVDGAEDIASLIDLGNNVRHVAATKMNNRSSRSHAIFQILLREERLATGTVGKSSRMNLVDLAGSERVSQSQVVGQQFNEAKFINLSLTTLGRVIDILADMAKKEKGGMSVPPYRESKLTYLLKDSLGGNSKTFMIAAVSPSAMNYEESMSTLRYASRARDIVNTAKMNEDPRAKRIRELEERIANMQAGVTEGGVDPAVVSEMENRIRMMQSEAQQQIAELQTLRLEREKAEMSQQLHKATQEEKMLLQAKADELELQMRQSRAQSEFHVKEMERLRVEREDIEEKVRLQHAEMETMQRQISEMRDGQEQLKRTMADLDRAEQTKQEALRELEAQKRALDSALQRSEQSQEERAALEKRNDELAARIRQAEEESANGARIRLELQAVQKEMDLSKHVAQVLTTQYEEAEARRFHTETSLTTYIELLLQSSSFYASWASDEILALRIDKENVTQRLQLLADDLESTQERTKHTANNFEQQITALTTQLEALTAERDAVTAELTAATTNGDG</sequence>
<dbReference type="Proteomes" id="UP000051952">
    <property type="component" value="Unassembled WGS sequence"/>
</dbReference>
<dbReference type="OMA" id="MECLVEF"/>
<dbReference type="GO" id="GO:0051231">
    <property type="term" value="P:spindle elongation"/>
    <property type="evidence" value="ECO:0007669"/>
    <property type="project" value="TreeGrafter"/>
</dbReference>
<keyword evidence="5 8" id="KW-0175">Coiled coil</keyword>
<keyword evidence="2" id="KW-0963">Cytoplasm</keyword>
<evidence type="ECO:0000313" key="10">
    <source>
        <dbReference type="EMBL" id="CUG94188.1"/>
    </source>
</evidence>
<keyword evidence="11" id="KW-1185">Reference proteome</keyword>
<dbReference type="InterPro" id="IPR019821">
    <property type="entry name" value="Kinesin_motor_CS"/>
</dbReference>
<evidence type="ECO:0000256" key="8">
    <source>
        <dbReference type="SAM" id="Coils"/>
    </source>
</evidence>
<dbReference type="PANTHER" id="PTHR47969">
    <property type="entry name" value="CHROMOSOME-ASSOCIATED KINESIN KIF4A-RELATED"/>
    <property type="match status" value="1"/>
</dbReference>
<dbReference type="VEuPathDB" id="TriTrypDB:BSAL_46935"/>
<keyword evidence="6 7" id="KW-0505">Motor protein</keyword>
<feature type="domain" description="Kinesin motor" evidence="9">
    <location>
        <begin position="1"/>
        <end position="306"/>
    </location>
</feature>
<dbReference type="PRINTS" id="PR00380">
    <property type="entry name" value="KINESINHEAVY"/>
</dbReference>
<evidence type="ECO:0000256" key="1">
    <source>
        <dbReference type="ARBA" id="ARBA00004496"/>
    </source>
</evidence>
<evidence type="ECO:0000256" key="4">
    <source>
        <dbReference type="ARBA" id="ARBA00022840"/>
    </source>
</evidence>
<comment type="similarity">
    <text evidence="6 7">Belongs to the TRAFAC class myosin-kinesin ATPase superfamily. Kinesin family.</text>
</comment>
<dbReference type="PANTHER" id="PTHR47969:SF15">
    <property type="entry name" value="CHROMOSOME-ASSOCIATED KINESIN KIF4A-RELATED"/>
    <property type="match status" value="1"/>
</dbReference>
<comment type="subcellular location">
    <subcellularLocation>
        <location evidence="1">Cytoplasm</location>
    </subcellularLocation>
</comment>
<keyword evidence="7" id="KW-0493">Microtubule</keyword>
<proteinExistence type="inferred from homology"/>
<dbReference type="GO" id="GO:0005524">
    <property type="term" value="F:ATP binding"/>
    <property type="evidence" value="ECO:0007669"/>
    <property type="project" value="UniProtKB-UniRule"/>
</dbReference>
<evidence type="ECO:0000256" key="2">
    <source>
        <dbReference type="ARBA" id="ARBA00022490"/>
    </source>
</evidence>
<dbReference type="SUPFAM" id="SSF52540">
    <property type="entry name" value="P-loop containing nucleoside triphosphate hydrolases"/>
    <property type="match status" value="1"/>
</dbReference>
<keyword evidence="3 6" id="KW-0547">Nucleotide-binding</keyword>
<dbReference type="Pfam" id="PF00225">
    <property type="entry name" value="Kinesin"/>
    <property type="match status" value="1"/>
</dbReference>
<dbReference type="PROSITE" id="PS50067">
    <property type="entry name" value="KINESIN_MOTOR_2"/>
    <property type="match status" value="1"/>
</dbReference>
<dbReference type="PROSITE" id="PS00411">
    <property type="entry name" value="KINESIN_MOTOR_1"/>
    <property type="match status" value="1"/>
</dbReference>
<dbReference type="GO" id="GO:0007052">
    <property type="term" value="P:mitotic spindle organization"/>
    <property type="evidence" value="ECO:0007669"/>
    <property type="project" value="TreeGrafter"/>
</dbReference>
<dbReference type="GO" id="GO:0005737">
    <property type="term" value="C:cytoplasm"/>
    <property type="evidence" value="ECO:0007669"/>
    <property type="project" value="UniProtKB-SubCell"/>
</dbReference>
<dbReference type="InterPro" id="IPR001752">
    <property type="entry name" value="Kinesin_motor_dom"/>
</dbReference>
<dbReference type="GO" id="GO:0005875">
    <property type="term" value="C:microtubule associated complex"/>
    <property type="evidence" value="ECO:0007669"/>
    <property type="project" value="TreeGrafter"/>
</dbReference>
<accession>A0A0S4JRN9</accession>
<feature type="coiled-coil region" evidence="8">
    <location>
        <begin position="345"/>
        <end position="518"/>
    </location>
</feature>
<dbReference type="AlphaFoldDB" id="A0A0S4JRN9"/>
<evidence type="ECO:0000256" key="3">
    <source>
        <dbReference type="ARBA" id="ARBA00022741"/>
    </source>
</evidence>
<dbReference type="InterPro" id="IPR036961">
    <property type="entry name" value="Kinesin_motor_dom_sf"/>
</dbReference>
<reference evidence="11" key="1">
    <citation type="submission" date="2015-09" db="EMBL/GenBank/DDBJ databases">
        <authorList>
            <consortium name="Pathogen Informatics"/>
        </authorList>
    </citation>
    <scope>NUCLEOTIDE SEQUENCE [LARGE SCALE GENOMIC DNA]</scope>
    <source>
        <strain evidence="11">Lake Konstanz</strain>
    </source>
</reference>
<evidence type="ECO:0000313" key="11">
    <source>
        <dbReference type="Proteomes" id="UP000051952"/>
    </source>
</evidence>
<dbReference type="Gene3D" id="3.40.850.10">
    <property type="entry name" value="Kinesin motor domain"/>
    <property type="match status" value="1"/>
</dbReference>